<accession>K0IVH8</accession>
<organism evidence="2 3">
    <name type="scientific">Amphibacillus xylanus (strain ATCC 51415 / DSM 6626 / JCM 7361 / LMG 17667 / NBRC 15112 / Ep01)</name>
    <dbReference type="NCBI Taxonomy" id="698758"/>
    <lineage>
        <taxon>Bacteria</taxon>
        <taxon>Bacillati</taxon>
        <taxon>Bacillota</taxon>
        <taxon>Bacilli</taxon>
        <taxon>Bacillales</taxon>
        <taxon>Bacillaceae</taxon>
        <taxon>Amphibacillus</taxon>
    </lineage>
</organism>
<dbReference type="Pfam" id="PF00480">
    <property type="entry name" value="ROK"/>
    <property type="match status" value="1"/>
</dbReference>
<dbReference type="CDD" id="cd24152">
    <property type="entry name" value="ASKHA_NBD_ROK-like"/>
    <property type="match status" value="1"/>
</dbReference>
<reference evidence="2 3" key="1">
    <citation type="submission" date="2011-01" db="EMBL/GenBank/DDBJ databases">
        <title>Whole genome sequence of Amphibacillus xylinus NBRC 15112.</title>
        <authorList>
            <person name="Nakazawa H."/>
            <person name="Katano Y."/>
            <person name="Nakamura S."/>
            <person name="Sasagawa M."/>
            <person name="Fukada J."/>
            <person name="Arai T."/>
            <person name="Sasakura N."/>
            <person name="Mochizuki D."/>
            <person name="Hosoyama A."/>
            <person name="Harada K."/>
            <person name="Horikawa H."/>
            <person name="Kato Y."/>
            <person name="Harada T."/>
            <person name="Sasaki K."/>
            <person name="Sekiguchi M."/>
            <person name="Hodoyama M."/>
            <person name="Nishiko R."/>
            <person name="Narita H."/>
            <person name="Hanamaki A."/>
            <person name="Hata C."/>
            <person name="Konno Y."/>
            <person name="Niimura Y."/>
            <person name="Yamazaki S."/>
            <person name="Fujita N."/>
        </authorList>
    </citation>
    <scope>NUCLEOTIDE SEQUENCE [LARGE SCALE GENOMIC DNA]</scope>
    <source>
        <strain evidence="3">ATCC 51415 / DSM 6626 / JCM 7361 / LMG 17667 / NBRC 15112 / Ep01</strain>
    </source>
</reference>
<evidence type="ECO:0000256" key="1">
    <source>
        <dbReference type="ARBA" id="ARBA00006479"/>
    </source>
</evidence>
<evidence type="ECO:0000313" key="2">
    <source>
        <dbReference type="EMBL" id="BAM46425.1"/>
    </source>
</evidence>
<dbReference type="AlphaFoldDB" id="K0IVH8"/>
<dbReference type="KEGG" id="axl:AXY_02930"/>
<dbReference type="InterPro" id="IPR043129">
    <property type="entry name" value="ATPase_NBD"/>
</dbReference>
<keyword evidence="2" id="KW-0418">Kinase</keyword>
<dbReference type="Proteomes" id="UP000006294">
    <property type="component" value="Chromosome"/>
</dbReference>
<dbReference type="PANTHER" id="PTHR18964:SF170">
    <property type="entry name" value="SUGAR KINASE"/>
    <property type="match status" value="1"/>
</dbReference>
<comment type="similarity">
    <text evidence="1">Belongs to the ROK (NagC/XylR) family.</text>
</comment>
<dbReference type="eggNOG" id="COG1940">
    <property type="taxonomic scope" value="Bacteria"/>
</dbReference>
<keyword evidence="2" id="KW-0808">Transferase</keyword>
<dbReference type="PANTHER" id="PTHR18964">
    <property type="entry name" value="ROK (REPRESSOR, ORF, KINASE) FAMILY"/>
    <property type="match status" value="1"/>
</dbReference>
<sequence>MRIVKMYLGFDIGGTFVKYAWMMRSGEIIKQGKFKTPYETANSLIERMIEIYQQSTETVKGIAISCPGKIDIETGVVYYGGALTYLHKTNMIKQISERCGVPVSIENDGKCAALAEKWQGSVKDYQNSVILTLGTGVGGGIIINGNLHRGANLEAGEQSYVMTGFNHETNKADFVTPGCSASEMVNEIAKLKGLAENDGVGVFKYIDSEDPEALEIFNRFCKNVAVQILNLQYILDPEIFALGGGISVQPAFLKGVKEAVEVIKQANPHHVASPNIVTCHFTSAANLYGALYHYLIQHESYQ</sequence>
<dbReference type="HOGENOM" id="CLU_036604_0_2_9"/>
<keyword evidence="3" id="KW-1185">Reference proteome</keyword>
<dbReference type="InterPro" id="IPR000600">
    <property type="entry name" value="ROK"/>
</dbReference>
<dbReference type="SUPFAM" id="SSF53067">
    <property type="entry name" value="Actin-like ATPase domain"/>
    <property type="match status" value="1"/>
</dbReference>
<dbReference type="Gene3D" id="3.30.420.40">
    <property type="match status" value="2"/>
</dbReference>
<evidence type="ECO:0000313" key="3">
    <source>
        <dbReference type="Proteomes" id="UP000006294"/>
    </source>
</evidence>
<proteinExistence type="inferred from homology"/>
<dbReference type="EMBL" id="AP012050">
    <property type="protein sequence ID" value="BAM46425.1"/>
    <property type="molecule type" value="Genomic_DNA"/>
</dbReference>
<dbReference type="GO" id="GO:0016301">
    <property type="term" value="F:kinase activity"/>
    <property type="evidence" value="ECO:0007669"/>
    <property type="project" value="UniProtKB-KW"/>
</dbReference>
<gene>
    <name evidence="2" type="ordered locus">AXY_02930</name>
</gene>
<protein>
    <submittedName>
        <fullName evidence="2">Putative sugar kinase</fullName>
    </submittedName>
</protein>
<name>K0IVH8_AMPXN</name>
<dbReference type="STRING" id="698758.AXY_02930"/>
<dbReference type="PATRIC" id="fig|698758.3.peg.295"/>